<evidence type="ECO:0000259" key="7">
    <source>
        <dbReference type="PROSITE" id="PS50809"/>
    </source>
</evidence>
<keyword evidence="9" id="KW-1185">Reference proteome</keyword>
<dbReference type="Proteomes" id="UP000218231">
    <property type="component" value="Unassembled WGS sequence"/>
</dbReference>
<dbReference type="STRING" id="2018661.A0A2A2JP30"/>
<feature type="region of interest" description="Disordered" evidence="6">
    <location>
        <begin position="165"/>
        <end position="204"/>
    </location>
</feature>
<evidence type="ECO:0000313" key="8">
    <source>
        <dbReference type="EMBL" id="PAV63401.1"/>
    </source>
</evidence>
<keyword evidence="4 5" id="KW-0539">Nucleus</keyword>
<evidence type="ECO:0000256" key="1">
    <source>
        <dbReference type="ARBA" id="ARBA00022723"/>
    </source>
</evidence>
<keyword evidence="2 5" id="KW-0862">Zinc</keyword>
<gene>
    <name evidence="8" type="ORF">WR25_20339</name>
</gene>
<evidence type="ECO:0000256" key="6">
    <source>
        <dbReference type="SAM" id="MobiDB-lite"/>
    </source>
</evidence>
<dbReference type="Pfam" id="PF00751">
    <property type="entry name" value="DM"/>
    <property type="match status" value="2"/>
</dbReference>
<evidence type="ECO:0000256" key="2">
    <source>
        <dbReference type="ARBA" id="ARBA00022833"/>
    </source>
</evidence>
<feature type="DNA-binding region" description="DM" evidence="5">
    <location>
        <begin position="34"/>
        <end position="79"/>
    </location>
</feature>
<organism evidence="8 9">
    <name type="scientific">Diploscapter pachys</name>
    <dbReference type="NCBI Taxonomy" id="2018661"/>
    <lineage>
        <taxon>Eukaryota</taxon>
        <taxon>Metazoa</taxon>
        <taxon>Ecdysozoa</taxon>
        <taxon>Nematoda</taxon>
        <taxon>Chromadorea</taxon>
        <taxon>Rhabditida</taxon>
        <taxon>Rhabditina</taxon>
        <taxon>Rhabditomorpha</taxon>
        <taxon>Rhabditoidea</taxon>
        <taxon>Rhabditidae</taxon>
        <taxon>Diploscapter</taxon>
    </lineage>
</organism>
<dbReference type="SMART" id="SM00301">
    <property type="entry name" value="DM"/>
    <property type="match status" value="2"/>
</dbReference>
<dbReference type="GO" id="GO:0005634">
    <property type="term" value="C:nucleus"/>
    <property type="evidence" value="ECO:0007669"/>
    <property type="project" value="UniProtKB-SubCell"/>
</dbReference>
<dbReference type="Gene3D" id="4.10.1040.10">
    <property type="entry name" value="DM DNA-binding domain"/>
    <property type="match status" value="2"/>
</dbReference>
<dbReference type="InterPro" id="IPR036407">
    <property type="entry name" value="DM_DNA-bd_sf"/>
</dbReference>
<dbReference type="GO" id="GO:0000978">
    <property type="term" value="F:RNA polymerase II cis-regulatory region sequence-specific DNA binding"/>
    <property type="evidence" value="ECO:0007669"/>
    <property type="project" value="TreeGrafter"/>
</dbReference>
<dbReference type="PANTHER" id="PTHR12322:SF49">
    <property type="entry name" value="DM DOMAIN-CONTAINING PROTEIN"/>
    <property type="match status" value="1"/>
</dbReference>
<keyword evidence="1 5" id="KW-0479">Metal-binding</keyword>
<feature type="domain" description="DM" evidence="7">
    <location>
        <begin position="34"/>
        <end position="79"/>
    </location>
</feature>
<feature type="DNA-binding region" description="DM" evidence="5">
    <location>
        <begin position="123"/>
        <end position="167"/>
    </location>
</feature>
<dbReference type="PANTHER" id="PTHR12322">
    <property type="entry name" value="DOUBLESEX AND MAB-3 RELATED TRANSCRIPTION FACTOR DMRT"/>
    <property type="match status" value="1"/>
</dbReference>
<protein>
    <recommendedName>
        <fullName evidence="7">DM domain-containing protein</fullName>
    </recommendedName>
</protein>
<dbReference type="InterPro" id="IPR026607">
    <property type="entry name" value="DMRT"/>
</dbReference>
<comment type="caution">
    <text evidence="8">The sequence shown here is derived from an EMBL/GenBank/DDBJ whole genome shotgun (WGS) entry which is preliminary data.</text>
</comment>
<feature type="region of interest" description="Disordered" evidence="6">
    <location>
        <begin position="226"/>
        <end position="245"/>
    </location>
</feature>
<reference evidence="8 9" key="1">
    <citation type="journal article" date="2017" name="Curr. Biol.">
        <title>Genome architecture and evolution of a unichromosomal asexual nematode.</title>
        <authorList>
            <person name="Fradin H."/>
            <person name="Zegar C."/>
            <person name="Gutwein M."/>
            <person name="Lucas J."/>
            <person name="Kovtun M."/>
            <person name="Corcoran D."/>
            <person name="Baugh L.R."/>
            <person name="Kiontke K."/>
            <person name="Gunsalus K."/>
            <person name="Fitch D.H."/>
            <person name="Piano F."/>
        </authorList>
    </citation>
    <scope>NUCLEOTIDE SEQUENCE [LARGE SCALE GENOMIC DNA]</scope>
    <source>
        <strain evidence="8">PF1309</strain>
    </source>
</reference>
<dbReference type="OrthoDB" id="6162476at2759"/>
<dbReference type="EMBL" id="LIAE01010309">
    <property type="protein sequence ID" value="PAV63401.1"/>
    <property type="molecule type" value="Genomic_DNA"/>
</dbReference>
<dbReference type="GO" id="GO:0000981">
    <property type="term" value="F:DNA-binding transcription factor activity, RNA polymerase II-specific"/>
    <property type="evidence" value="ECO:0007669"/>
    <property type="project" value="TreeGrafter"/>
</dbReference>
<feature type="compositionally biased region" description="Low complexity" evidence="6">
    <location>
        <begin position="177"/>
        <end position="204"/>
    </location>
</feature>
<dbReference type="AlphaFoldDB" id="A0A2A2JP30"/>
<keyword evidence="3 5" id="KW-0238">DNA-binding</keyword>
<accession>A0A2A2JP30</accession>
<evidence type="ECO:0000256" key="3">
    <source>
        <dbReference type="ARBA" id="ARBA00023125"/>
    </source>
</evidence>
<evidence type="ECO:0000313" key="9">
    <source>
        <dbReference type="Proteomes" id="UP000218231"/>
    </source>
</evidence>
<evidence type="ECO:0000256" key="5">
    <source>
        <dbReference type="PROSITE-ProRule" id="PRU00070"/>
    </source>
</evidence>
<feature type="domain" description="DM" evidence="7">
    <location>
        <begin position="123"/>
        <end position="167"/>
    </location>
</feature>
<dbReference type="PROSITE" id="PS50809">
    <property type="entry name" value="DM_2"/>
    <property type="match status" value="2"/>
</dbReference>
<dbReference type="GO" id="GO:0007548">
    <property type="term" value="P:sex differentiation"/>
    <property type="evidence" value="ECO:0007669"/>
    <property type="project" value="TreeGrafter"/>
</dbReference>
<dbReference type="SUPFAM" id="SSF82927">
    <property type="entry name" value="Cysteine-rich DNA binding domain, (DM domain)"/>
    <property type="match status" value="2"/>
</dbReference>
<dbReference type="PROSITE" id="PS40000">
    <property type="entry name" value="DM_1"/>
    <property type="match status" value="1"/>
</dbReference>
<name>A0A2A2JP30_9BILA</name>
<evidence type="ECO:0000256" key="4">
    <source>
        <dbReference type="ARBA" id="ARBA00023242"/>
    </source>
</evidence>
<sequence length="322" mass="35361">MISCEMTSPVKSPAECKRFYGLGKKIPKDVKRHCGMCRQHGITVETRGHLCQFKNCDCLKCKLVKQRRSIMSTQIRLRREQDKKFQRTTDIAEADIVPWKGGKSPKALTTPQLKDDTNMCYFCQKCKNHGVLMWKKDHKKNCEYANCRCEQCDLIDTRRALDRHIKNNKGSSPARGSLDSNSSTGSSTRESSSEESCSSSAISSLLPTPVPTSIFSISNLMQSSQPISSPTTSLTPESSSSSVDLSHPLLPAAPLVNPLASMFPFPPGAHLPLSIFPPSPLYASFLPLSPGIPASTAASVLSQLEMQILLSNLTSMSRNHSV</sequence>
<comment type="subcellular location">
    <subcellularLocation>
        <location evidence="5">Nucleus</location>
    </subcellularLocation>
</comment>
<proteinExistence type="predicted"/>
<dbReference type="InterPro" id="IPR001275">
    <property type="entry name" value="DM_DNA-bd"/>
</dbReference>
<dbReference type="GO" id="GO:0046872">
    <property type="term" value="F:metal ion binding"/>
    <property type="evidence" value="ECO:0007669"/>
    <property type="project" value="UniProtKB-KW"/>
</dbReference>